<dbReference type="eggNOG" id="COG3279">
    <property type="taxonomic scope" value="Bacteria"/>
</dbReference>
<dbReference type="InterPro" id="IPR011006">
    <property type="entry name" value="CheY-like_superfamily"/>
</dbReference>
<dbReference type="PATRIC" id="fig|1125712.3.peg.335"/>
<dbReference type="InterPro" id="IPR007492">
    <property type="entry name" value="LytTR_DNA-bd_dom"/>
</dbReference>
<feature type="domain" description="Response regulatory" evidence="2">
    <location>
        <begin position="11"/>
        <end position="133"/>
    </location>
</feature>
<dbReference type="Pfam" id="PF04397">
    <property type="entry name" value="LytTR"/>
    <property type="match status" value="1"/>
</dbReference>
<dbReference type="InterPro" id="IPR001789">
    <property type="entry name" value="Sig_transdc_resp-reg_receiver"/>
</dbReference>
<dbReference type="PROSITE" id="PS50930">
    <property type="entry name" value="HTH_LYTTR"/>
    <property type="match status" value="1"/>
</dbReference>
<dbReference type="Gene3D" id="2.40.50.1020">
    <property type="entry name" value="LytTr DNA-binding domain"/>
    <property type="match status" value="1"/>
</dbReference>
<sequence>MRRDGGFCMLNALIIDDEAPARSELRFLLEETGRVDTIEEASNAREAVELLVRYKEDAAHHRGTDVLFLDIHMPKTSGMQLAEALHKLKNPPDVIFVTAYGEYAVEAFNVDAVDYLMKPVETIRLERALDKVEAREQRTATATDPATERIPVEKGGRKVLVPIDQIRYIEAKDDYSCIYTADDRFLSTISLAKLEDRLVPHGFFRVHRGYIVNLEHIEDVEVISSGILQLGLKGVEEKKIPVSRRRVVSLKRALGI</sequence>
<name>U2TVR8_9ACTN</name>
<dbReference type="PANTHER" id="PTHR37299">
    <property type="entry name" value="TRANSCRIPTIONAL REGULATOR-RELATED"/>
    <property type="match status" value="1"/>
</dbReference>
<reference evidence="4 5" key="1">
    <citation type="submission" date="2013-08" db="EMBL/GenBank/DDBJ databases">
        <authorList>
            <person name="Durkin A.S."/>
            <person name="Haft D.R."/>
            <person name="McCorrison J."/>
            <person name="Torralba M."/>
            <person name="Gillis M."/>
            <person name="Haft D.H."/>
            <person name="Methe B."/>
            <person name="Sutton G."/>
            <person name="Nelson K.E."/>
        </authorList>
    </citation>
    <scope>NUCLEOTIDE SEQUENCE [LARGE SCALE GENOMIC DNA]</scope>
    <source>
        <strain evidence="4 5">F0195</strain>
    </source>
</reference>
<feature type="modified residue" description="4-aspartylphosphate" evidence="1">
    <location>
        <position position="70"/>
    </location>
</feature>
<dbReference type="SMART" id="SM00448">
    <property type="entry name" value="REC"/>
    <property type="match status" value="1"/>
</dbReference>
<dbReference type="GO" id="GO:0000156">
    <property type="term" value="F:phosphorelay response regulator activity"/>
    <property type="evidence" value="ECO:0007669"/>
    <property type="project" value="InterPro"/>
</dbReference>
<dbReference type="Proteomes" id="UP000016638">
    <property type="component" value="Unassembled WGS sequence"/>
</dbReference>
<keyword evidence="1" id="KW-0597">Phosphoprotein</keyword>
<dbReference type="PANTHER" id="PTHR37299:SF1">
    <property type="entry name" value="STAGE 0 SPORULATION PROTEIN A HOMOLOG"/>
    <property type="match status" value="1"/>
</dbReference>
<keyword evidence="5" id="KW-1185">Reference proteome</keyword>
<dbReference type="SMART" id="SM00850">
    <property type="entry name" value="LytTR"/>
    <property type="match status" value="1"/>
</dbReference>
<feature type="domain" description="HTH LytTR-type" evidence="3">
    <location>
        <begin position="150"/>
        <end position="256"/>
    </location>
</feature>
<evidence type="ECO:0000256" key="1">
    <source>
        <dbReference type="PROSITE-ProRule" id="PRU00169"/>
    </source>
</evidence>
<dbReference type="InterPro" id="IPR046947">
    <property type="entry name" value="LytR-like"/>
</dbReference>
<proteinExistence type="predicted"/>
<gene>
    <name evidence="4" type="ORF">HMPREF1316_1955</name>
</gene>
<comment type="caution">
    <text evidence="4">The sequence shown here is derived from an EMBL/GenBank/DDBJ whole genome shotgun (WGS) entry which is preliminary data.</text>
</comment>
<dbReference type="GO" id="GO:0003677">
    <property type="term" value="F:DNA binding"/>
    <property type="evidence" value="ECO:0007669"/>
    <property type="project" value="InterPro"/>
</dbReference>
<dbReference type="Pfam" id="PF00072">
    <property type="entry name" value="Response_reg"/>
    <property type="match status" value="1"/>
</dbReference>
<dbReference type="PROSITE" id="PS50110">
    <property type="entry name" value="RESPONSE_REGULATORY"/>
    <property type="match status" value="1"/>
</dbReference>
<evidence type="ECO:0000259" key="3">
    <source>
        <dbReference type="PROSITE" id="PS50930"/>
    </source>
</evidence>
<dbReference type="AlphaFoldDB" id="U2TVR8"/>
<dbReference type="Gene3D" id="3.40.50.2300">
    <property type="match status" value="1"/>
</dbReference>
<dbReference type="STRING" id="1125712.HMPREF1316_1955"/>
<accession>U2TVR8</accession>
<evidence type="ECO:0000313" key="5">
    <source>
        <dbReference type="Proteomes" id="UP000016638"/>
    </source>
</evidence>
<evidence type="ECO:0000259" key="2">
    <source>
        <dbReference type="PROSITE" id="PS50110"/>
    </source>
</evidence>
<dbReference type="SUPFAM" id="SSF52172">
    <property type="entry name" value="CheY-like"/>
    <property type="match status" value="1"/>
</dbReference>
<dbReference type="EMBL" id="AWEZ01000010">
    <property type="protein sequence ID" value="ERL10420.1"/>
    <property type="molecule type" value="Genomic_DNA"/>
</dbReference>
<evidence type="ECO:0000313" key="4">
    <source>
        <dbReference type="EMBL" id="ERL10420.1"/>
    </source>
</evidence>
<organism evidence="4 5">
    <name type="scientific">Olsenella profusa F0195</name>
    <dbReference type="NCBI Taxonomy" id="1125712"/>
    <lineage>
        <taxon>Bacteria</taxon>
        <taxon>Bacillati</taxon>
        <taxon>Actinomycetota</taxon>
        <taxon>Coriobacteriia</taxon>
        <taxon>Coriobacteriales</taxon>
        <taxon>Atopobiaceae</taxon>
        <taxon>Olsenella</taxon>
    </lineage>
</organism>
<protein>
    <submittedName>
        <fullName evidence="4">Putative sensory transduction protein LytR</fullName>
    </submittedName>
</protein>